<evidence type="ECO:0000256" key="1">
    <source>
        <dbReference type="PROSITE-ProRule" id="PRU01076"/>
    </source>
</evidence>
<evidence type="ECO:0000313" key="3">
    <source>
        <dbReference type="EMBL" id="RRK33374.1"/>
    </source>
</evidence>
<dbReference type="SMART" id="SM00966">
    <property type="entry name" value="SpoVT_AbrB"/>
    <property type="match status" value="1"/>
</dbReference>
<gene>
    <name evidence="3" type="ORF">EBB54_20015</name>
</gene>
<dbReference type="SUPFAM" id="SSF89447">
    <property type="entry name" value="AbrB/MazE/MraZ-like"/>
    <property type="match status" value="1"/>
</dbReference>
<sequence length="85" mass="9787">MEIAKLSSKGQITIPISVRNKLNLKTGDKIVIFEENGRFYFENSAMQAFKRVEEAFAGEAEKAGFLTEDSMQDYMKEIRKEIRGY</sequence>
<proteinExistence type="predicted"/>
<dbReference type="Pfam" id="PF04014">
    <property type="entry name" value="MazE_antitoxin"/>
    <property type="match status" value="1"/>
</dbReference>
<organism evidence="3 4">
    <name type="scientific">Schaedlerella arabinosiphila</name>
    <dbReference type="NCBI Taxonomy" id="2044587"/>
    <lineage>
        <taxon>Bacteria</taxon>
        <taxon>Bacillati</taxon>
        <taxon>Bacillota</taxon>
        <taxon>Clostridia</taxon>
        <taxon>Lachnospirales</taxon>
        <taxon>Lachnospiraceae</taxon>
        <taxon>Schaedlerella</taxon>
    </lineage>
</organism>
<accession>A0A426DKZ2</accession>
<keyword evidence="4" id="KW-1185">Reference proteome</keyword>
<dbReference type="PROSITE" id="PS51740">
    <property type="entry name" value="SPOVT_ABRB"/>
    <property type="match status" value="1"/>
</dbReference>
<keyword evidence="1 3" id="KW-0238">DNA-binding</keyword>
<dbReference type="Gene3D" id="2.10.260.10">
    <property type="match status" value="1"/>
</dbReference>
<comment type="caution">
    <text evidence="3">The sequence shown here is derived from an EMBL/GenBank/DDBJ whole genome shotgun (WGS) entry which is preliminary data.</text>
</comment>
<name>A0A426DKZ2_9FIRM</name>
<reference evidence="3" key="1">
    <citation type="submission" date="2018-10" db="EMBL/GenBank/DDBJ databases">
        <title>Schaedlerella arabinophila gen. nov. sp. nov., isolated from the mouse intestinal tract and comparative analysis with the genome of the closely related altered Schaedler flora strain ASF502.</title>
        <authorList>
            <person name="Miyake S."/>
            <person name="Soh M."/>
            <person name="Seedorf H."/>
        </authorList>
    </citation>
    <scope>NUCLEOTIDE SEQUENCE [LARGE SCALE GENOMIC DNA]</scope>
    <source>
        <strain evidence="3">DSM 106076</strain>
    </source>
</reference>
<evidence type="ECO:0000259" key="2">
    <source>
        <dbReference type="PROSITE" id="PS51740"/>
    </source>
</evidence>
<dbReference type="AlphaFoldDB" id="A0A426DKZ2"/>
<feature type="domain" description="SpoVT-AbrB" evidence="2">
    <location>
        <begin position="1"/>
        <end position="48"/>
    </location>
</feature>
<dbReference type="InterPro" id="IPR007159">
    <property type="entry name" value="SpoVT-AbrB_dom"/>
</dbReference>
<dbReference type="RefSeq" id="WP_125128639.1">
    <property type="nucleotide sequence ID" value="NZ_RHJS01000002.1"/>
</dbReference>
<dbReference type="GO" id="GO:0003677">
    <property type="term" value="F:DNA binding"/>
    <property type="evidence" value="ECO:0007669"/>
    <property type="project" value="UniProtKB-UniRule"/>
</dbReference>
<dbReference type="EMBL" id="RHJS01000002">
    <property type="protein sequence ID" value="RRK33374.1"/>
    <property type="molecule type" value="Genomic_DNA"/>
</dbReference>
<dbReference type="NCBIfam" id="TIGR01439">
    <property type="entry name" value="lp_hng_hel_AbrB"/>
    <property type="match status" value="1"/>
</dbReference>
<dbReference type="InterPro" id="IPR037914">
    <property type="entry name" value="SpoVT-AbrB_sf"/>
</dbReference>
<dbReference type="Proteomes" id="UP000274920">
    <property type="component" value="Unassembled WGS sequence"/>
</dbReference>
<evidence type="ECO:0000313" key="4">
    <source>
        <dbReference type="Proteomes" id="UP000274920"/>
    </source>
</evidence>
<protein>
    <submittedName>
        <fullName evidence="3">AbrB/MazE/SpoVT family DNA-binding domain-containing protein</fullName>
    </submittedName>
</protein>